<gene>
    <name evidence="1" type="ORF">D7S86_27005</name>
</gene>
<comment type="caution">
    <text evidence="1">The sequence shown here is derived from an EMBL/GenBank/DDBJ whole genome shotgun (WGS) entry which is preliminary data.</text>
</comment>
<proteinExistence type="predicted"/>
<keyword evidence="2" id="KW-1185">Reference proteome</keyword>
<dbReference type="AlphaFoldDB" id="A0A494X2U3"/>
<dbReference type="EMBL" id="RBZU01000019">
    <property type="protein sequence ID" value="RKP44682.1"/>
    <property type="molecule type" value="Genomic_DNA"/>
</dbReference>
<protein>
    <recommendedName>
        <fullName evidence="3">Phage baseplate assembly protein V</fullName>
    </recommendedName>
</protein>
<reference evidence="1 2" key="1">
    <citation type="submission" date="2018-10" db="EMBL/GenBank/DDBJ databases">
        <title>Robbsia sp. DHC34, isolated from soil.</title>
        <authorList>
            <person name="Gao Z.-H."/>
            <person name="Qiu L.-H."/>
        </authorList>
    </citation>
    <scope>NUCLEOTIDE SEQUENCE [LARGE SCALE GENOMIC DNA]</scope>
    <source>
        <strain evidence="1 2">DHC34</strain>
    </source>
</reference>
<evidence type="ECO:0008006" key="3">
    <source>
        <dbReference type="Google" id="ProtNLM"/>
    </source>
</evidence>
<accession>A0A494X2U3</accession>
<sequence length="303" mass="31140">MAVYPQGTSVDIVLRNGARLANVQVMRGEASDASGRQDLIDVGGPSGEQRWVLTSAFERYVRAVISYIGQVPICLGFVFPQVSQMTFDRKNFRVDRHGSDVYSTINDSGDIEQYHPSGTFLRIASSPTHEDLTGQDFDQQWAIERNTSAAVYVNLTVANAGSVVATFEIDPAGNVSLVNAGNLTAKVGGDIDISAGGDLDAEITGTTTITSGGAATLKAPSVTIDSPTTTCTGTLTVQGALTFQAGATGSAGSGGGAAISLTGDVSVTGGITSTGDQVAGNISQINHEHTSENPGSPTSPPIA</sequence>
<evidence type="ECO:0000313" key="2">
    <source>
        <dbReference type="Proteomes" id="UP000270342"/>
    </source>
</evidence>
<organism evidence="1 2">
    <name type="scientific">Pararobbsia silviterrae</name>
    <dbReference type="NCBI Taxonomy" id="1792498"/>
    <lineage>
        <taxon>Bacteria</taxon>
        <taxon>Pseudomonadati</taxon>
        <taxon>Pseudomonadota</taxon>
        <taxon>Betaproteobacteria</taxon>
        <taxon>Burkholderiales</taxon>
        <taxon>Burkholderiaceae</taxon>
        <taxon>Pararobbsia</taxon>
    </lineage>
</organism>
<name>A0A494X2U3_9BURK</name>
<dbReference type="Proteomes" id="UP000270342">
    <property type="component" value="Unassembled WGS sequence"/>
</dbReference>
<evidence type="ECO:0000313" key="1">
    <source>
        <dbReference type="EMBL" id="RKP44682.1"/>
    </source>
</evidence>